<dbReference type="InterPro" id="IPR032359">
    <property type="entry name" value="KwaB-like"/>
</dbReference>
<sequence length="357" mass="38543">MTDLVASTPDAPSRPTAPIPESSDARTPPAARLPDVPSEDLAADRLQAALAELTGPDADRLAVTLLLVTDHRTADPRVFEAPIDAQFAAQLREVVIETGADAAGAELVPARPGFAPSGGQWVFAPLDPAVAALDERTRADSTAQYDRNLEFGRRNLLVVRIRSASGADIARLYQGFAPEQALTSSRRLVAFWSGERFDGLTGDPLIVDRSFRVMVTGGTALMSSATAYERLFGALEQLRASAAAVYEATFARLPIIGAEALQAACLSDLNMMRKLTSIGAKLAEPRFADAMRIERILVFLHANPHIDVLVDRTGPAPRLVFDPGAQQRWSLLKLLDDDYLHSRLTDTDYEANSKTAL</sequence>
<gene>
    <name evidence="2" type="ORF">JL106_16305</name>
</gene>
<reference evidence="2" key="1">
    <citation type="submission" date="2021-01" db="EMBL/GenBank/DDBJ databases">
        <title>YIM 132084 draft genome.</title>
        <authorList>
            <person name="An D."/>
        </authorList>
    </citation>
    <scope>NUCLEOTIDE SEQUENCE</scope>
    <source>
        <strain evidence="2">YIM 132084</strain>
    </source>
</reference>
<evidence type="ECO:0000313" key="2">
    <source>
        <dbReference type="EMBL" id="MBM9468847.1"/>
    </source>
</evidence>
<proteinExistence type="predicted"/>
<feature type="region of interest" description="Disordered" evidence="1">
    <location>
        <begin position="1"/>
        <end position="36"/>
    </location>
</feature>
<dbReference type="AlphaFoldDB" id="A0A938YIB2"/>
<dbReference type="RefSeq" id="WP_205261802.1">
    <property type="nucleotide sequence ID" value="NZ_JAERWK010000021.1"/>
</dbReference>
<dbReference type="EMBL" id="JAERWK010000021">
    <property type="protein sequence ID" value="MBM9468847.1"/>
    <property type="molecule type" value="Genomic_DNA"/>
</dbReference>
<protein>
    <submittedName>
        <fullName evidence="2">DUF4868 domain-containing protein</fullName>
    </submittedName>
</protein>
<dbReference type="Proteomes" id="UP000663792">
    <property type="component" value="Unassembled WGS sequence"/>
</dbReference>
<evidence type="ECO:0000256" key="1">
    <source>
        <dbReference type="SAM" id="MobiDB-lite"/>
    </source>
</evidence>
<dbReference type="Pfam" id="PF16162">
    <property type="entry name" value="KwaB"/>
    <property type="match status" value="1"/>
</dbReference>
<comment type="caution">
    <text evidence="2">The sequence shown here is derived from an EMBL/GenBank/DDBJ whole genome shotgun (WGS) entry which is preliminary data.</text>
</comment>
<organism evidence="2 3">
    <name type="scientific">Nakamurella leprariae</name>
    <dbReference type="NCBI Taxonomy" id="2803911"/>
    <lineage>
        <taxon>Bacteria</taxon>
        <taxon>Bacillati</taxon>
        <taxon>Actinomycetota</taxon>
        <taxon>Actinomycetes</taxon>
        <taxon>Nakamurellales</taxon>
        <taxon>Nakamurellaceae</taxon>
        <taxon>Nakamurella</taxon>
    </lineage>
</organism>
<evidence type="ECO:0000313" key="3">
    <source>
        <dbReference type="Proteomes" id="UP000663792"/>
    </source>
</evidence>
<accession>A0A938YIB2</accession>
<keyword evidence="3" id="KW-1185">Reference proteome</keyword>
<name>A0A938YIB2_9ACTN</name>